<dbReference type="AlphaFoldDB" id="A0A645C0L8"/>
<organism evidence="1">
    <name type="scientific">bioreactor metagenome</name>
    <dbReference type="NCBI Taxonomy" id="1076179"/>
    <lineage>
        <taxon>unclassified sequences</taxon>
        <taxon>metagenomes</taxon>
        <taxon>ecological metagenomes</taxon>
    </lineage>
</organism>
<proteinExistence type="predicted"/>
<protein>
    <submittedName>
        <fullName evidence="1">Uncharacterized protein</fullName>
    </submittedName>
</protein>
<sequence length="206" mass="21832">MGVVLGKAAYPHEAVESTGELVAVYQAKLTHAQRQVAVGMGLGFENQHSAGTVHRLEGIIDVVDNRGIHVVFVMIPVAAAVPKLLVEDNGGGNLHVPRLGVDLPPIFDQFVFDHHALRQEEGEPGALVRQHEQAQLPAKLAVIALFGLLHPLEIGVQFLFLWESGSVDSLEHFLGGISPPVSASHRSELDAVALHPAGGIQMGAGA</sequence>
<dbReference type="EMBL" id="VSSQ01022511">
    <property type="protein sequence ID" value="MPM68873.1"/>
    <property type="molecule type" value="Genomic_DNA"/>
</dbReference>
<gene>
    <name evidence="1" type="ORF">SDC9_115808</name>
</gene>
<comment type="caution">
    <text evidence="1">The sequence shown here is derived from an EMBL/GenBank/DDBJ whole genome shotgun (WGS) entry which is preliminary data.</text>
</comment>
<reference evidence="1" key="1">
    <citation type="submission" date="2019-08" db="EMBL/GenBank/DDBJ databases">
        <authorList>
            <person name="Kucharzyk K."/>
            <person name="Murdoch R.W."/>
            <person name="Higgins S."/>
            <person name="Loffler F."/>
        </authorList>
    </citation>
    <scope>NUCLEOTIDE SEQUENCE</scope>
</reference>
<name>A0A645C0L8_9ZZZZ</name>
<evidence type="ECO:0000313" key="1">
    <source>
        <dbReference type="EMBL" id="MPM68873.1"/>
    </source>
</evidence>
<dbReference type="AntiFam" id="ANF00209">
    <property type="entry name" value="Shadow ORF (opposite thrS)"/>
</dbReference>
<accession>A0A645C0L8</accession>